<protein>
    <submittedName>
        <fullName evidence="2">Uncharacterized protein</fullName>
    </submittedName>
</protein>
<accession>A0ABR3F9F5</accession>
<feature type="region of interest" description="Disordered" evidence="1">
    <location>
        <begin position="1"/>
        <end position="42"/>
    </location>
</feature>
<dbReference type="Proteomes" id="UP001465976">
    <property type="component" value="Unassembled WGS sequence"/>
</dbReference>
<name>A0ABR3F9F5_9AGAR</name>
<organism evidence="2 3">
    <name type="scientific">Marasmius crinis-equi</name>
    <dbReference type="NCBI Taxonomy" id="585013"/>
    <lineage>
        <taxon>Eukaryota</taxon>
        <taxon>Fungi</taxon>
        <taxon>Dikarya</taxon>
        <taxon>Basidiomycota</taxon>
        <taxon>Agaricomycotina</taxon>
        <taxon>Agaricomycetes</taxon>
        <taxon>Agaricomycetidae</taxon>
        <taxon>Agaricales</taxon>
        <taxon>Marasmiineae</taxon>
        <taxon>Marasmiaceae</taxon>
        <taxon>Marasmius</taxon>
    </lineage>
</organism>
<keyword evidence="3" id="KW-1185">Reference proteome</keyword>
<feature type="compositionally biased region" description="Polar residues" evidence="1">
    <location>
        <begin position="1"/>
        <end position="11"/>
    </location>
</feature>
<proteinExistence type="predicted"/>
<reference evidence="2 3" key="1">
    <citation type="submission" date="2024-02" db="EMBL/GenBank/DDBJ databases">
        <title>A draft genome for the cacao thread blight pathogen Marasmius crinis-equi.</title>
        <authorList>
            <person name="Cohen S.P."/>
            <person name="Baruah I.K."/>
            <person name="Amoako-Attah I."/>
            <person name="Bukari Y."/>
            <person name="Meinhardt L.W."/>
            <person name="Bailey B.A."/>
        </authorList>
    </citation>
    <scope>NUCLEOTIDE SEQUENCE [LARGE SCALE GENOMIC DNA]</scope>
    <source>
        <strain evidence="2 3">GH-76</strain>
    </source>
</reference>
<evidence type="ECO:0000313" key="3">
    <source>
        <dbReference type="Proteomes" id="UP001465976"/>
    </source>
</evidence>
<sequence>MTEKFTVNKSAINPRARKTKNKPPQLTADQRAHLSQQRKEKNEKIKAAVEKWLTETLETADRLAEEFGRSRRYFLDMFFQGGVHLTRPRAKTNAYNAFKWWKAKELREEGAPLLDVQELDEIYREEYDNLDDNELEDIIEEYEKEKGTERDGKPQLPLNIVKLPTARARAQDVANVATNMARMASYSSLR</sequence>
<evidence type="ECO:0000256" key="1">
    <source>
        <dbReference type="SAM" id="MobiDB-lite"/>
    </source>
</evidence>
<gene>
    <name evidence="2" type="ORF">V5O48_010090</name>
</gene>
<evidence type="ECO:0000313" key="2">
    <source>
        <dbReference type="EMBL" id="KAL0571870.1"/>
    </source>
</evidence>
<dbReference type="EMBL" id="JBAHYK010000704">
    <property type="protein sequence ID" value="KAL0571870.1"/>
    <property type="molecule type" value="Genomic_DNA"/>
</dbReference>
<comment type="caution">
    <text evidence="2">The sequence shown here is derived from an EMBL/GenBank/DDBJ whole genome shotgun (WGS) entry which is preliminary data.</text>
</comment>